<dbReference type="KEGG" id="act:ACLA_057280"/>
<dbReference type="EMBL" id="DS026990">
    <property type="protein sequence ID" value="EAW15072.1"/>
    <property type="molecule type" value="Genomic_DNA"/>
</dbReference>
<proteinExistence type="predicted"/>
<sequence length="229" mass="25495">MPTSTATSKGQRGHKPKVQRKRTDMEEVDESSQAEIENVYVRLSKTSTSIASRYNPQLADHSALVETWPSLPIDIAAKKAGVIEKLSMLSDRFPNGYVPPHELGKRFLVGRNVRFHNEEEKSLALAEAQRLAQQRADTLSQRKGNLVEPEDVTFKQLSEGNKSTLIEKLVRGSYTKLETQPADKPQVLDEVLKNLRNNETYRSAGKSSQFVAKVESLLASGRPSPVPKA</sequence>
<dbReference type="OrthoDB" id="5365739at2759"/>
<feature type="region of interest" description="Disordered" evidence="1">
    <location>
        <begin position="1"/>
        <end position="32"/>
    </location>
</feature>
<dbReference type="Proteomes" id="UP000006701">
    <property type="component" value="Unassembled WGS sequence"/>
</dbReference>
<accession>A1C3T2</accession>
<keyword evidence="3" id="KW-1185">Reference proteome</keyword>
<dbReference type="eggNOG" id="ENOG502RAR1">
    <property type="taxonomic scope" value="Eukaryota"/>
</dbReference>
<dbReference type="GeneID" id="4708875"/>
<name>A1C3T2_ASPCL</name>
<dbReference type="HOGENOM" id="CLU_1209558_0_0_1"/>
<dbReference type="STRING" id="344612.A1C3T2"/>
<organism evidence="2 3">
    <name type="scientific">Aspergillus clavatus (strain ATCC 1007 / CBS 513.65 / DSM 816 / NCTC 3887 / NRRL 1 / QM 1276 / 107)</name>
    <dbReference type="NCBI Taxonomy" id="344612"/>
    <lineage>
        <taxon>Eukaryota</taxon>
        <taxon>Fungi</taxon>
        <taxon>Dikarya</taxon>
        <taxon>Ascomycota</taxon>
        <taxon>Pezizomycotina</taxon>
        <taxon>Eurotiomycetes</taxon>
        <taxon>Eurotiomycetidae</taxon>
        <taxon>Eurotiales</taxon>
        <taxon>Aspergillaceae</taxon>
        <taxon>Aspergillus</taxon>
        <taxon>Aspergillus subgen. Fumigati</taxon>
    </lineage>
</organism>
<feature type="compositionally biased region" description="Polar residues" evidence="1">
    <location>
        <begin position="1"/>
        <end position="10"/>
    </location>
</feature>
<reference evidence="2 3" key="1">
    <citation type="journal article" date="2008" name="PLoS Genet.">
        <title>Genomic islands in the pathogenic filamentous fungus Aspergillus fumigatus.</title>
        <authorList>
            <person name="Fedorova N.D."/>
            <person name="Khaldi N."/>
            <person name="Joardar V.S."/>
            <person name="Maiti R."/>
            <person name="Amedeo P."/>
            <person name="Anderson M.J."/>
            <person name="Crabtree J."/>
            <person name="Silva J.C."/>
            <person name="Badger J.H."/>
            <person name="Albarraq A."/>
            <person name="Angiuoli S."/>
            <person name="Bussey H."/>
            <person name="Bowyer P."/>
            <person name="Cotty P.J."/>
            <person name="Dyer P.S."/>
            <person name="Egan A."/>
            <person name="Galens K."/>
            <person name="Fraser-Liggett C.M."/>
            <person name="Haas B.J."/>
            <person name="Inman J.M."/>
            <person name="Kent R."/>
            <person name="Lemieux S."/>
            <person name="Malavazi I."/>
            <person name="Orvis J."/>
            <person name="Roemer T."/>
            <person name="Ronning C.M."/>
            <person name="Sundaram J.P."/>
            <person name="Sutton G."/>
            <person name="Turner G."/>
            <person name="Venter J.C."/>
            <person name="White O.R."/>
            <person name="Whitty B.R."/>
            <person name="Youngman P."/>
            <person name="Wolfe K.H."/>
            <person name="Goldman G.H."/>
            <person name="Wortman J.R."/>
            <person name="Jiang B."/>
            <person name="Denning D.W."/>
            <person name="Nierman W.C."/>
        </authorList>
    </citation>
    <scope>NUCLEOTIDE SEQUENCE [LARGE SCALE GENOMIC DNA]</scope>
    <source>
        <strain evidence="3">ATCC 1007 / CBS 513.65 / DSM 816 / NCTC 3887 / NRRL 1</strain>
    </source>
</reference>
<protein>
    <submittedName>
        <fullName evidence="2">Uncharacterized protein</fullName>
    </submittedName>
</protein>
<evidence type="ECO:0000256" key="1">
    <source>
        <dbReference type="SAM" id="MobiDB-lite"/>
    </source>
</evidence>
<evidence type="ECO:0000313" key="2">
    <source>
        <dbReference type="EMBL" id="EAW15072.1"/>
    </source>
</evidence>
<dbReference type="VEuPathDB" id="FungiDB:ACLA_057280"/>
<gene>
    <name evidence="2" type="ORF">ACLA_057280</name>
</gene>
<dbReference type="AlphaFoldDB" id="A1C3T2"/>
<evidence type="ECO:0000313" key="3">
    <source>
        <dbReference type="Proteomes" id="UP000006701"/>
    </source>
</evidence>
<dbReference type="RefSeq" id="XP_001276498.1">
    <property type="nucleotide sequence ID" value="XM_001276497.1"/>
</dbReference>
<feature type="compositionally biased region" description="Basic residues" evidence="1">
    <location>
        <begin position="11"/>
        <end position="20"/>
    </location>
</feature>